<dbReference type="Pfam" id="PF08448">
    <property type="entry name" value="PAS_4"/>
    <property type="match status" value="1"/>
</dbReference>
<comment type="catalytic activity">
    <reaction evidence="1">
        <text>ATP + protein L-histidine = ADP + protein N-phospho-L-histidine.</text>
        <dbReference type="EC" id="2.7.13.3"/>
    </reaction>
</comment>
<dbReference type="SUPFAM" id="SSF47384">
    <property type="entry name" value="Homodimeric domain of signal transducing histidine kinase"/>
    <property type="match status" value="1"/>
</dbReference>
<organism evidence="17 18">
    <name type="scientific">Pseudomonas juntendi</name>
    <dbReference type="NCBI Taxonomy" id="2666183"/>
    <lineage>
        <taxon>Bacteria</taxon>
        <taxon>Pseudomonadati</taxon>
        <taxon>Pseudomonadota</taxon>
        <taxon>Gammaproteobacteria</taxon>
        <taxon>Pseudomonadales</taxon>
        <taxon>Pseudomonadaceae</taxon>
        <taxon>Pseudomonas</taxon>
    </lineage>
</organism>
<keyword evidence="7" id="KW-0547">Nucleotide-binding</keyword>
<dbReference type="Pfam" id="PF00672">
    <property type="entry name" value="HAMP"/>
    <property type="match status" value="1"/>
</dbReference>
<name>A0A7W2LNC1_9PSED</name>
<accession>A0A7W2LNC1</accession>
<dbReference type="GO" id="GO:0030295">
    <property type="term" value="F:protein kinase activator activity"/>
    <property type="evidence" value="ECO:0007669"/>
    <property type="project" value="TreeGrafter"/>
</dbReference>
<dbReference type="PROSITE" id="PS50112">
    <property type="entry name" value="PAS"/>
    <property type="match status" value="1"/>
</dbReference>
<dbReference type="GO" id="GO:0007234">
    <property type="term" value="P:osmosensory signaling via phosphorelay pathway"/>
    <property type="evidence" value="ECO:0007669"/>
    <property type="project" value="TreeGrafter"/>
</dbReference>
<dbReference type="PANTHER" id="PTHR42878">
    <property type="entry name" value="TWO-COMPONENT HISTIDINE KINASE"/>
    <property type="match status" value="1"/>
</dbReference>
<evidence type="ECO:0000256" key="4">
    <source>
        <dbReference type="ARBA" id="ARBA00022553"/>
    </source>
</evidence>
<keyword evidence="9" id="KW-0067">ATP-binding</keyword>
<dbReference type="InterPro" id="IPR003661">
    <property type="entry name" value="HisK_dim/P_dom"/>
</dbReference>
<protein>
    <recommendedName>
        <fullName evidence="3">histidine kinase</fullName>
        <ecNumber evidence="3">2.7.13.3</ecNumber>
    </recommendedName>
</protein>
<evidence type="ECO:0000256" key="12">
    <source>
        <dbReference type="ARBA" id="ARBA00023136"/>
    </source>
</evidence>
<feature type="domain" description="HAMP" evidence="16">
    <location>
        <begin position="193"/>
        <end position="245"/>
    </location>
</feature>
<evidence type="ECO:0000256" key="1">
    <source>
        <dbReference type="ARBA" id="ARBA00000085"/>
    </source>
</evidence>
<feature type="transmembrane region" description="Helical" evidence="13">
    <location>
        <begin position="166"/>
        <end position="188"/>
    </location>
</feature>
<dbReference type="GO" id="GO:0005524">
    <property type="term" value="F:ATP binding"/>
    <property type="evidence" value="ECO:0007669"/>
    <property type="project" value="UniProtKB-KW"/>
</dbReference>
<dbReference type="InterPro" id="IPR036890">
    <property type="entry name" value="HATPase_C_sf"/>
</dbReference>
<dbReference type="EMBL" id="JACGCZ010000027">
    <property type="protein sequence ID" value="MBA6144039.1"/>
    <property type="molecule type" value="Genomic_DNA"/>
</dbReference>
<dbReference type="SUPFAM" id="SSF158472">
    <property type="entry name" value="HAMP domain-like"/>
    <property type="match status" value="1"/>
</dbReference>
<evidence type="ECO:0000256" key="3">
    <source>
        <dbReference type="ARBA" id="ARBA00012438"/>
    </source>
</evidence>
<dbReference type="InterPro" id="IPR031909">
    <property type="entry name" value="KinB_sensor_dom"/>
</dbReference>
<dbReference type="CDD" id="cd00130">
    <property type="entry name" value="PAS"/>
    <property type="match status" value="1"/>
</dbReference>
<dbReference type="SUPFAM" id="SSF55874">
    <property type="entry name" value="ATPase domain of HSP90 chaperone/DNA topoisomerase II/histidine kinase"/>
    <property type="match status" value="1"/>
</dbReference>
<dbReference type="SMART" id="SM00091">
    <property type="entry name" value="PAS"/>
    <property type="match status" value="1"/>
</dbReference>
<dbReference type="PANTHER" id="PTHR42878:SF7">
    <property type="entry name" value="SENSOR HISTIDINE KINASE GLRK"/>
    <property type="match status" value="1"/>
</dbReference>
<dbReference type="PROSITE" id="PS50109">
    <property type="entry name" value="HIS_KIN"/>
    <property type="match status" value="1"/>
</dbReference>
<evidence type="ECO:0000256" key="9">
    <source>
        <dbReference type="ARBA" id="ARBA00022840"/>
    </source>
</evidence>
<evidence type="ECO:0000259" key="14">
    <source>
        <dbReference type="PROSITE" id="PS50109"/>
    </source>
</evidence>
<dbReference type="PRINTS" id="PR00344">
    <property type="entry name" value="BCTRLSENSOR"/>
</dbReference>
<keyword evidence="4" id="KW-0597">Phosphoprotein</keyword>
<dbReference type="PROSITE" id="PS50885">
    <property type="entry name" value="HAMP"/>
    <property type="match status" value="1"/>
</dbReference>
<dbReference type="CDD" id="cd00075">
    <property type="entry name" value="HATPase"/>
    <property type="match status" value="1"/>
</dbReference>
<dbReference type="InterPro" id="IPR004358">
    <property type="entry name" value="Sig_transdc_His_kin-like_C"/>
</dbReference>
<evidence type="ECO:0000256" key="7">
    <source>
        <dbReference type="ARBA" id="ARBA00022741"/>
    </source>
</evidence>
<evidence type="ECO:0000256" key="13">
    <source>
        <dbReference type="SAM" id="Phobius"/>
    </source>
</evidence>
<evidence type="ECO:0000313" key="18">
    <source>
        <dbReference type="Proteomes" id="UP000590738"/>
    </source>
</evidence>
<evidence type="ECO:0000256" key="10">
    <source>
        <dbReference type="ARBA" id="ARBA00022989"/>
    </source>
</evidence>
<dbReference type="InterPro" id="IPR036097">
    <property type="entry name" value="HisK_dim/P_sf"/>
</dbReference>
<dbReference type="GO" id="GO:0005886">
    <property type="term" value="C:plasma membrane"/>
    <property type="evidence" value="ECO:0007669"/>
    <property type="project" value="UniProtKB-ARBA"/>
</dbReference>
<evidence type="ECO:0000256" key="5">
    <source>
        <dbReference type="ARBA" id="ARBA00022679"/>
    </source>
</evidence>
<dbReference type="AlphaFoldDB" id="A0A7W2LNC1"/>
<keyword evidence="12 13" id="KW-0472">Membrane</keyword>
<proteinExistence type="predicted"/>
<evidence type="ECO:0000259" key="15">
    <source>
        <dbReference type="PROSITE" id="PS50112"/>
    </source>
</evidence>
<dbReference type="SMART" id="SM00304">
    <property type="entry name" value="HAMP"/>
    <property type="match status" value="1"/>
</dbReference>
<feature type="transmembrane region" description="Helical" evidence="13">
    <location>
        <begin position="12"/>
        <end position="35"/>
    </location>
</feature>
<dbReference type="GO" id="GO:0000155">
    <property type="term" value="F:phosphorelay sensor kinase activity"/>
    <property type="evidence" value="ECO:0007669"/>
    <property type="project" value="InterPro"/>
</dbReference>
<dbReference type="CDD" id="cd00082">
    <property type="entry name" value="HisKA"/>
    <property type="match status" value="1"/>
</dbReference>
<keyword evidence="6 13" id="KW-0812">Transmembrane</keyword>
<dbReference type="Gene3D" id="3.30.565.10">
    <property type="entry name" value="Histidine kinase-like ATPase, C-terminal domain"/>
    <property type="match status" value="1"/>
</dbReference>
<comment type="subcellular location">
    <subcellularLocation>
        <location evidence="2">Membrane</location>
        <topology evidence="2">Multi-pass membrane protein</topology>
    </subcellularLocation>
</comment>
<dbReference type="CDD" id="cd06225">
    <property type="entry name" value="HAMP"/>
    <property type="match status" value="1"/>
</dbReference>
<feature type="domain" description="PAS" evidence="15">
    <location>
        <begin position="254"/>
        <end position="296"/>
    </location>
</feature>
<dbReference type="RefSeq" id="WP_125920274.1">
    <property type="nucleotide sequence ID" value="NZ_BQHP01000031.1"/>
</dbReference>
<dbReference type="FunFam" id="3.30.565.10:FF:000006">
    <property type="entry name" value="Sensor histidine kinase WalK"/>
    <property type="match status" value="1"/>
</dbReference>
<keyword evidence="11" id="KW-0902">Two-component regulatory system</keyword>
<comment type="caution">
    <text evidence="17">The sequence shown here is derived from an EMBL/GenBank/DDBJ whole genome shotgun (WGS) entry which is preliminary data.</text>
</comment>
<keyword evidence="10 13" id="KW-1133">Transmembrane helix</keyword>
<keyword evidence="5" id="KW-0808">Transferase</keyword>
<keyword evidence="8" id="KW-0418">Kinase</keyword>
<dbReference type="SMART" id="SM00388">
    <property type="entry name" value="HisKA"/>
    <property type="match status" value="1"/>
</dbReference>
<dbReference type="Gene3D" id="1.10.287.130">
    <property type="match status" value="1"/>
</dbReference>
<dbReference type="EC" id="2.7.13.3" evidence="3"/>
<evidence type="ECO:0000256" key="8">
    <source>
        <dbReference type="ARBA" id="ARBA00022777"/>
    </source>
</evidence>
<reference evidence="17 18" key="1">
    <citation type="submission" date="2020-07" db="EMBL/GenBank/DDBJ databases">
        <title>Diversity of carbapenemase encoding genes among Pseudomonas putida group clinical isolates in a tertiary Brazilian hospital.</title>
        <authorList>
            <person name="Alberto-Lei F."/>
            <person name="Nodari C.S."/>
            <person name="Streling A.P."/>
            <person name="Paulino J.T."/>
            <person name="Bessa-Neto F.O."/>
            <person name="Cayo R."/>
            <person name="Gales A.C."/>
        </authorList>
    </citation>
    <scope>NUCLEOTIDE SEQUENCE [LARGE SCALE GENOMIC DNA]</scope>
    <source>
        <strain evidence="17 18">12273</strain>
    </source>
</reference>
<dbReference type="SMART" id="SM00387">
    <property type="entry name" value="HATPase_c"/>
    <property type="match status" value="1"/>
</dbReference>
<dbReference type="Pfam" id="PF02518">
    <property type="entry name" value="HATPase_c"/>
    <property type="match status" value="1"/>
</dbReference>
<gene>
    <name evidence="17" type="ORF">H4B97_16460</name>
</gene>
<evidence type="ECO:0000256" key="11">
    <source>
        <dbReference type="ARBA" id="ARBA00023012"/>
    </source>
</evidence>
<feature type="domain" description="Histidine kinase" evidence="14">
    <location>
        <begin position="380"/>
        <end position="593"/>
    </location>
</feature>
<dbReference type="InterPro" id="IPR000014">
    <property type="entry name" value="PAS"/>
</dbReference>
<dbReference type="InterPro" id="IPR013656">
    <property type="entry name" value="PAS_4"/>
</dbReference>
<dbReference type="Pfam" id="PF16767">
    <property type="entry name" value="KinB_sensor"/>
    <property type="match status" value="1"/>
</dbReference>
<dbReference type="SUPFAM" id="SSF55785">
    <property type="entry name" value="PYP-like sensor domain (PAS domain)"/>
    <property type="match status" value="1"/>
</dbReference>
<evidence type="ECO:0000256" key="6">
    <source>
        <dbReference type="ARBA" id="ARBA00022692"/>
    </source>
</evidence>
<dbReference type="Gene3D" id="6.10.340.10">
    <property type="match status" value="1"/>
</dbReference>
<dbReference type="InterPro" id="IPR050351">
    <property type="entry name" value="BphY/WalK/GraS-like"/>
</dbReference>
<dbReference type="InterPro" id="IPR003594">
    <property type="entry name" value="HATPase_dom"/>
</dbReference>
<dbReference type="Pfam" id="PF00512">
    <property type="entry name" value="HisKA"/>
    <property type="match status" value="1"/>
</dbReference>
<dbReference type="InterPro" id="IPR035965">
    <property type="entry name" value="PAS-like_dom_sf"/>
</dbReference>
<dbReference type="InterPro" id="IPR005467">
    <property type="entry name" value="His_kinase_dom"/>
</dbReference>
<dbReference type="GO" id="GO:0000156">
    <property type="term" value="F:phosphorelay response regulator activity"/>
    <property type="evidence" value="ECO:0007669"/>
    <property type="project" value="TreeGrafter"/>
</dbReference>
<dbReference type="Gene3D" id="3.30.450.20">
    <property type="entry name" value="PAS domain"/>
    <property type="match status" value="1"/>
</dbReference>
<evidence type="ECO:0000313" key="17">
    <source>
        <dbReference type="EMBL" id="MBA6144039.1"/>
    </source>
</evidence>
<sequence length="593" mass="65890">MKWPPMKLRTRLFLSISALVTVALLGLLLGLVSVLQMATMQQQLVRDTTHSLEVGLKLRQNLGEQLNLILDDDTAPENLRSLQDNFQSLLAKGLEQGGERTGFSKANSNYQAFLQAYRDSPAPARSMGVDQPLGAAFNQVRTDLIDSHRQALDLITRSEERSRDRALLVSGVLGLMGLVVLVLGFISAHNIARRFGQPIEALAKAADQLGKGNFDVTLPVTQAAELNQLTRRFGLMADALRKHQATNVDELLAGQQRLQAVLDSIDDGLLIIDRQGRLEHLNPVAQRQLGWNDSRVGSSLAEALQRPELEQQLRQVLRGGSLDRPPDDLNMEVDEESRLLTYSLTPVSHPQGPILGAVMVLHDVTEQRAFERVRSEFVLRASHELRTPVTGMHMAFGLLRERVKFPPEARENDLLETIGEEMQRLTQLINDLLNFSRYQSGLQKLELAPCAIDELVERAQLRVADQAAHKQIELVSDLEQPLPRIQADPAQLDRVLDNLLHNAIRHTPKGGRIRLHARRHAERVIISVEDNGEGIAYGQQGRIFEPFVQVGRKKGGAGLGLALCKEIVQLHGGRMGVFSRPGQGTQFYMALPV</sequence>
<evidence type="ECO:0000259" key="16">
    <source>
        <dbReference type="PROSITE" id="PS50885"/>
    </source>
</evidence>
<dbReference type="Proteomes" id="UP000590738">
    <property type="component" value="Unassembled WGS sequence"/>
</dbReference>
<dbReference type="InterPro" id="IPR038320">
    <property type="entry name" value="KinB_N_sf"/>
</dbReference>
<dbReference type="InterPro" id="IPR003660">
    <property type="entry name" value="HAMP_dom"/>
</dbReference>
<dbReference type="Gene3D" id="1.20.120.880">
    <property type="entry name" value="Histidine kinase (KinB), sensor domain"/>
    <property type="match status" value="1"/>
</dbReference>
<evidence type="ECO:0000256" key="2">
    <source>
        <dbReference type="ARBA" id="ARBA00004141"/>
    </source>
</evidence>
<dbReference type="NCBIfam" id="TIGR00229">
    <property type="entry name" value="sensory_box"/>
    <property type="match status" value="1"/>
</dbReference>